<dbReference type="AlphaFoldDB" id="A0A0F9P3T1"/>
<evidence type="ECO:0000313" key="1">
    <source>
        <dbReference type="EMBL" id="KKN19037.1"/>
    </source>
</evidence>
<comment type="caution">
    <text evidence="1">The sequence shown here is derived from an EMBL/GenBank/DDBJ whole genome shotgun (WGS) entry which is preliminary data.</text>
</comment>
<proteinExistence type="predicted"/>
<accession>A0A0F9P3T1</accession>
<sequence length="62" mass="6964">CKKVHKKGEQPACPLQRRVAVAAHAALIDFDQIHGDCTIEGVRFEIKCKSFELDKEKVNGKE</sequence>
<name>A0A0F9P3T1_9ZZZZ</name>
<feature type="non-terminal residue" evidence="1">
    <location>
        <position position="1"/>
    </location>
</feature>
<organism evidence="1">
    <name type="scientific">marine sediment metagenome</name>
    <dbReference type="NCBI Taxonomy" id="412755"/>
    <lineage>
        <taxon>unclassified sequences</taxon>
        <taxon>metagenomes</taxon>
        <taxon>ecological metagenomes</taxon>
    </lineage>
</organism>
<dbReference type="EMBL" id="LAZR01003373">
    <property type="protein sequence ID" value="KKN19037.1"/>
    <property type="molecule type" value="Genomic_DNA"/>
</dbReference>
<protein>
    <submittedName>
        <fullName evidence="1">Uncharacterized protein</fullName>
    </submittedName>
</protein>
<reference evidence="1" key="1">
    <citation type="journal article" date="2015" name="Nature">
        <title>Complex archaea that bridge the gap between prokaryotes and eukaryotes.</title>
        <authorList>
            <person name="Spang A."/>
            <person name="Saw J.H."/>
            <person name="Jorgensen S.L."/>
            <person name="Zaremba-Niedzwiedzka K."/>
            <person name="Martijn J."/>
            <person name="Lind A.E."/>
            <person name="van Eijk R."/>
            <person name="Schleper C."/>
            <person name="Guy L."/>
            <person name="Ettema T.J."/>
        </authorList>
    </citation>
    <scope>NUCLEOTIDE SEQUENCE</scope>
</reference>
<gene>
    <name evidence="1" type="ORF">LCGC14_0949810</name>
</gene>